<feature type="binding site" evidence="8">
    <location>
        <position position="97"/>
    </location>
    <ligand>
        <name>Mg(2+)</name>
        <dbReference type="ChEBI" id="CHEBI:18420"/>
    </ligand>
</feature>
<dbReference type="PANTHER" id="PTHR33653:SF1">
    <property type="entry name" value="RIBONUCLEASE VAPC2"/>
    <property type="match status" value="1"/>
</dbReference>
<evidence type="ECO:0000313" key="11">
    <source>
        <dbReference type="Proteomes" id="UP000619078"/>
    </source>
</evidence>
<dbReference type="InterPro" id="IPR002716">
    <property type="entry name" value="PIN_dom"/>
</dbReference>
<dbReference type="GO" id="GO:0016787">
    <property type="term" value="F:hydrolase activity"/>
    <property type="evidence" value="ECO:0007669"/>
    <property type="project" value="UniProtKB-KW"/>
</dbReference>
<dbReference type="Gene3D" id="3.40.50.1010">
    <property type="entry name" value="5'-nuclease"/>
    <property type="match status" value="1"/>
</dbReference>
<keyword evidence="3 8" id="KW-0540">Nuclease</keyword>
<comment type="caution">
    <text evidence="10">The sequence shown here is derived from an EMBL/GenBank/DDBJ whole genome shotgun (WGS) entry which is preliminary data.</text>
</comment>
<dbReference type="GO" id="GO:0090729">
    <property type="term" value="F:toxin activity"/>
    <property type="evidence" value="ECO:0007669"/>
    <property type="project" value="UniProtKB-KW"/>
</dbReference>
<evidence type="ECO:0000256" key="8">
    <source>
        <dbReference type="HAMAP-Rule" id="MF_00265"/>
    </source>
</evidence>
<evidence type="ECO:0000256" key="2">
    <source>
        <dbReference type="ARBA" id="ARBA00022649"/>
    </source>
</evidence>
<evidence type="ECO:0000256" key="5">
    <source>
        <dbReference type="ARBA" id="ARBA00022801"/>
    </source>
</evidence>
<comment type="cofactor">
    <cofactor evidence="1 8">
        <name>Mg(2+)</name>
        <dbReference type="ChEBI" id="CHEBI:18420"/>
    </cofactor>
</comment>
<dbReference type="Pfam" id="PF01850">
    <property type="entry name" value="PIN"/>
    <property type="match status" value="1"/>
</dbReference>
<proteinExistence type="inferred from homology"/>
<evidence type="ECO:0000256" key="3">
    <source>
        <dbReference type="ARBA" id="ARBA00022722"/>
    </source>
</evidence>
<gene>
    <name evidence="8" type="primary">vapC</name>
    <name evidence="10" type="ORF">IDJ76_19940</name>
</gene>
<dbReference type="RefSeq" id="WP_191165976.1">
    <property type="nucleotide sequence ID" value="NZ_JACWMX010000012.1"/>
</dbReference>
<evidence type="ECO:0000256" key="7">
    <source>
        <dbReference type="ARBA" id="ARBA00038093"/>
    </source>
</evidence>
<sequence length="132" mass="15028">MSQYLLDTNICIYLLKGLFKIAEKIEAIGVDRFFLSEITIAELKFGAANSEFPDKNLEKINQLQQWFTVIPIFNSLDIYAVEKARLKKAGRILDDFDLLIGATAISNNLVLVTRNVSDFERLNNIVIENWAS</sequence>
<keyword evidence="8" id="KW-0800">Toxin</keyword>
<keyword evidence="4 8" id="KW-0479">Metal-binding</keyword>
<dbReference type="EC" id="3.1.-.-" evidence="8"/>
<dbReference type="HAMAP" id="MF_00265">
    <property type="entry name" value="VapC_Nob1"/>
    <property type="match status" value="1"/>
</dbReference>
<accession>A0A926NNK2</accession>
<comment type="function">
    <text evidence="8">Toxic component of a toxin-antitoxin (TA) system. An RNase.</text>
</comment>
<keyword evidence="11" id="KW-1185">Reference proteome</keyword>
<dbReference type="GO" id="GO:0004540">
    <property type="term" value="F:RNA nuclease activity"/>
    <property type="evidence" value="ECO:0007669"/>
    <property type="project" value="InterPro"/>
</dbReference>
<evidence type="ECO:0000256" key="4">
    <source>
        <dbReference type="ARBA" id="ARBA00022723"/>
    </source>
</evidence>
<dbReference type="GO" id="GO:0000287">
    <property type="term" value="F:magnesium ion binding"/>
    <property type="evidence" value="ECO:0007669"/>
    <property type="project" value="UniProtKB-UniRule"/>
</dbReference>
<keyword evidence="6 8" id="KW-0460">Magnesium</keyword>
<keyword evidence="2 8" id="KW-1277">Toxin-antitoxin system</keyword>
<reference evidence="10" key="1">
    <citation type="submission" date="2020-09" db="EMBL/GenBank/DDBJ databases">
        <title>Novel species of Mucilaginibacter isolated from a glacier on the Tibetan Plateau.</title>
        <authorList>
            <person name="Liu Q."/>
            <person name="Xin Y.-H."/>
        </authorList>
    </citation>
    <scope>NUCLEOTIDE SEQUENCE</scope>
    <source>
        <strain evidence="10">ZB1P21</strain>
    </source>
</reference>
<feature type="binding site" evidence="8">
    <location>
        <position position="7"/>
    </location>
    <ligand>
        <name>Mg(2+)</name>
        <dbReference type="ChEBI" id="CHEBI:18420"/>
    </ligand>
</feature>
<dbReference type="InterPro" id="IPR022907">
    <property type="entry name" value="VapC_family"/>
</dbReference>
<dbReference type="InterPro" id="IPR029060">
    <property type="entry name" value="PIN-like_dom_sf"/>
</dbReference>
<evidence type="ECO:0000259" key="9">
    <source>
        <dbReference type="Pfam" id="PF01850"/>
    </source>
</evidence>
<protein>
    <recommendedName>
        <fullName evidence="8">Ribonuclease VapC</fullName>
        <shortName evidence="8">RNase VapC</shortName>
        <ecNumber evidence="8">3.1.-.-</ecNumber>
    </recommendedName>
    <alternativeName>
        <fullName evidence="8">Toxin VapC</fullName>
    </alternativeName>
</protein>
<dbReference type="AlphaFoldDB" id="A0A926NNK2"/>
<organism evidence="10 11">
    <name type="scientific">Mucilaginibacter glaciei</name>
    <dbReference type="NCBI Taxonomy" id="2772109"/>
    <lineage>
        <taxon>Bacteria</taxon>
        <taxon>Pseudomonadati</taxon>
        <taxon>Bacteroidota</taxon>
        <taxon>Sphingobacteriia</taxon>
        <taxon>Sphingobacteriales</taxon>
        <taxon>Sphingobacteriaceae</taxon>
        <taxon>Mucilaginibacter</taxon>
    </lineage>
</organism>
<dbReference type="EMBL" id="JACWMX010000012">
    <property type="protein sequence ID" value="MBD1395384.1"/>
    <property type="molecule type" value="Genomic_DNA"/>
</dbReference>
<dbReference type="CDD" id="cd18743">
    <property type="entry name" value="PIN_VapC4-5_FitB-like"/>
    <property type="match status" value="1"/>
</dbReference>
<name>A0A926NNK2_9SPHI</name>
<evidence type="ECO:0000256" key="6">
    <source>
        <dbReference type="ARBA" id="ARBA00022842"/>
    </source>
</evidence>
<dbReference type="PANTHER" id="PTHR33653">
    <property type="entry name" value="RIBONUCLEASE VAPC2"/>
    <property type="match status" value="1"/>
</dbReference>
<keyword evidence="5 8" id="KW-0378">Hydrolase</keyword>
<dbReference type="Proteomes" id="UP000619078">
    <property type="component" value="Unassembled WGS sequence"/>
</dbReference>
<comment type="similarity">
    <text evidence="7 8">Belongs to the PINc/VapC protein family.</text>
</comment>
<dbReference type="SUPFAM" id="SSF88723">
    <property type="entry name" value="PIN domain-like"/>
    <property type="match status" value="1"/>
</dbReference>
<dbReference type="InterPro" id="IPR050556">
    <property type="entry name" value="Type_II_TA_system_RNase"/>
</dbReference>
<evidence type="ECO:0000313" key="10">
    <source>
        <dbReference type="EMBL" id="MBD1395384.1"/>
    </source>
</evidence>
<evidence type="ECO:0000256" key="1">
    <source>
        <dbReference type="ARBA" id="ARBA00001946"/>
    </source>
</evidence>
<feature type="domain" description="PIN" evidence="9">
    <location>
        <begin position="4"/>
        <end position="122"/>
    </location>
</feature>